<comment type="caution">
    <text evidence="1">The sequence shown here is derived from an EMBL/GenBank/DDBJ whole genome shotgun (WGS) entry which is preliminary data.</text>
</comment>
<organism evidence="1 2">
    <name type="scientific">Patagioenas fasciata monilis</name>
    <dbReference type="NCBI Taxonomy" id="372326"/>
    <lineage>
        <taxon>Eukaryota</taxon>
        <taxon>Metazoa</taxon>
        <taxon>Chordata</taxon>
        <taxon>Craniata</taxon>
        <taxon>Vertebrata</taxon>
        <taxon>Euteleostomi</taxon>
        <taxon>Archelosauria</taxon>
        <taxon>Archosauria</taxon>
        <taxon>Dinosauria</taxon>
        <taxon>Saurischia</taxon>
        <taxon>Theropoda</taxon>
        <taxon>Coelurosauria</taxon>
        <taxon>Aves</taxon>
        <taxon>Neognathae</taxon>
        <taxon>Neoaves</taxon>
        <taxon>Columbimorphae</taxon>
        <taxon>Columbiformes</taxon>
        <taxon>Columbidae</taxon>
        <taxon>Patagioenas</taxon>
    </lineage>
</organism>
<dbReference type="AlphaFoldDB" id="A0A1V4IQ36"/>
<reference evidence="1 2" key="1">
    <citation type="submission" date="2016-02" db="EMBL/GenBank/DDBJ databases">
        <title>Band-tailed pigeon sequencing and assembly.</title>
        <authorList>
            <person name="Soares A.E."/>
            <person name="Novak B.J."/>
            <person name="Rice E.S."/>
            <person name="O'Connell B."/>
            <person name="Chang D."/>
            <person name="Weber S."/>
            <person name="Shapiro B."/>
        </authorList>
    </citation>
    <scope>NUCLEOTIDE SEQUENCE [LARGE SCALE GENOMIC DNA]</scope>
    <source>
        <strain evidence="1">BTP2013</strain>
        <tissue evidence="1">Blood</tissue>
    </source>
</reference>
<evidence type="ECO:0000313" key="1">
    <source>
        <dbReference type="EMBL" id="OPJ62026.1"/>
    </source>
</evidence>
<proteinExistence type="predicted"/>
<dbReference type="EMBL" id="LSYS01009690">
    <property type="protein sequence ID" value="OPJ62026.1"/>
    <property type="molecule type" value="Genomic_DNA"/>
</dbReference>
<keyword evidence="2" id="KW-1185">Reference proteome</keyword>
<sequence>MPVPKWSYLQLCDWRVQMPPWIHGCLLRGPLSPWEAWPTVRGEVPLPEWRRLSPRHRGVCLPTRMDGHGLWSALS</sequence>
<accession>A0A1V4IQ36</accession>
<gene>
    <name evidence="1" type="ORF">AV530_002718</name>
</gene>
<name>A0A1V4IQ36_PATFA</name>
<dbReference type="Proteomes" id="UP000190648">
    <property type="component" value="Unassembled WGS sequence"/>
</dbReference>
<protein>
    <submittedName>
        <fullName evidence="1">Uncharacterized protein</fullName>
    </submittedName>
</protein>
<evidence type="ECO:0000313" key="2">
    <source>
        <dbReference type="Proteomes" id="UP000190648"/>
    </source>
</evidence>